<dbReference type="InterPro" id="IPR036084">
    <property type="entry name" value="Ser_inhib-like_sf"/>
</dbReference>
<evidence type="ECO:0000259" key="2">
    <source>
        <dbReference type="PROSITE" id="PS51465"/>
    </source>
</evidence>
<dbReference type="PROSITE" id="PS51465">
    <property type="entry name" value="KAZAL_2"/>
    <property type="match status" value="1"/>
</dbReference>
<dbReference type="InterPro" id="IPR002350">
    <property type="entry name" value="Kazal_dom"/>
</dbReference>
<dbReference type="Gene3D" id="2.10.25.10">
    <property type="entry name" value="Laminin"/>
    <property type="match status" value="1"/>
</dbReference>
<protein>
    <recommendedName>
        <fullName evidence="2">Kazal-like domain-containing protein</fullName>
    </recommendedName>
</protein>
<accession>A0A7S0LRT3</accession>
<feature type="signal peptide" evidence="1">
    <location>
        <begin position="1"/>
        <end position="22"/>
    </location>
</feature>
<dbReference type="AlphaFoldDB" id="A0A7S0LRT3"/>
<evidence type="ECO:0000313" key="3">
    <source>
        <dbReference type="EMBL" id="CAD8620837.1"/>
    </source>
</evidence>
<gene>
    <name evidence="3" type="ORF">CPEL01642_LOCUS24220</name>
</gene>
<name>A0A7S0LRT3_9EUKA</name>
<reference evidence="3" key="1">
    <citation type="submission" date="2021-01" db="EMBL/GenBank/DDBJ databases">
        <authorList>
            <person name="Corre E."/>
            <person name="Pelletier E."/>
            <person name="Niang G."/>
            <person name="Scheremetjew M."/>
            <person name="Finn R."/>
            <person name="Kale V."/>
            <person name="Holt S."/>
            <person name="Cochrane G."/>
            <person name="Meng A."/>
            <person name="Brown T."/>
            <person name="Cohen L."/>
        </authorList>
    </citation>
    <scope>NUCLEOTIDE SEQUENCE</scope>
    <source>
        <strain evidence="3">PLY182g</strain>
    </source>
</reference>
<dbReference type="Gene3D" id="3.30.60.30">
    <property type="match status" value="1"/>
</dbReference>
<dbReference type="CDD" id="cd19941">
    <property type="entry name" value="TIL"/>
    <property type="match status" value="1"/>
</dbReference>
<dbReference type="SUPFAM" id="SSF100895">
    <property type="entry name" value="Kazal-type serine protease inhibitors"/>
    <property type="match status" value="1"/>
</dbReference>
<dbReference type="Pfam" id="PF00050">
    <property type="entry name" value="Kazal_1"/>
    <property type="match status" value="1"/>
</dbReference>
<organism evidence="3">
    <name type="scientific">Coccolithus braarudii</name>
    <dbReference type="NCBI Taxonomy" id="221442"/>
    <lineage>
        <taxon>Eukaryota</taxon>
        <taxon>Haptista</taxon>
        <taxon>Haptophyta</taxon>
        <taxon>Prymnesiophyceae</taxon>
        <taxon>Coccolithales</taxon>
        <taxon>Coccolithaceae</taxon>
        <taxon>Coccolithus</taxon>
    </lineage>
</organism>
<feature type="chain" id="PRO_5030705628" description="Kazal-like domain-containing protein" evidence="1">
    <location>
        <begin position="23"/>
        <end position="136"/>
    </location>
</feature>
<proteinExistence type="predicted"/>
<keyword evidence="1" id="KW-0732">Signal</keyword>
<dbReference type="Pfam" id="PF01826">
    <property type="entry name" value="TIL"/>
    <property type="match status" value="1"/>
</dbReference>
<evidence type="ECO:0000256" key="1">
    <source>
        <dbReference type="SAM" id="SignalP"/>
    </source>
</evidence>
<dbReference type="EMBL" id="HBEY01050359">
    <property type="protein sequence ID" value="CAD8620837.1"/>
    <property type="molecule type" value="Transcribed_RNA"/>
</dbReference>
<feature type="domain" description="Kazal-like" evidence="2">
    <location>
        <begin position="84"/>
        <end position="133"/>
    </location>
</feature>
<dbReference type="InterPro" id="IPR002919">
    <property type="entry name" value="TIL_dom"/>
</dbReference>
<dbReference type="SUPFAM" id="SSF57567">
    <property type="entry name" value="Serine protease inhibitors"/>
    <property type="match status" value="1"/>
</dbReference>
<sequence>MPSVGKLLGLLAVCAQVGRTHANPTCKDGMEWNECGSPCTPTCENPGPMCMMVCQAKCECPKTTPILKDGRCITEAACTSTSKTVPTPSCTPNPNVRCPRIYQPVCAGGKTYANACLADAECKTTSYEGACLGADV</sequence>
<dbReference type="InterPro" id="IPR036058">
    <property type="entry name" value="Kazal_dom_sf"/>
</dbReference>